<dbReference type="InterPro" id="IPR045398">
    <property type="entry name" value="DUF6515"/>
</dbReference>
<dbReference type="PROSITE" id="PS51781">
    <property type="entry name" value="SH3B"/>
    <property type="match status" value="1"/>
</dbReference>
<dbReference type="Pfam" id="PF20125">
    <property type="entry name" value="DUF6515"/>
    <property type="match status" value="1"/>
</dbReference>
<dbReference type="Gene3D" id="2.30.30.40">
    <property type="entry name" value="SH3 Domains"/>
    <property type="match status" value="1"/>
</dbReference>
<dbReference type="RefSeq" id="WP_221249628.1">
    <property type="nucleotide sequence ID" value="NZ_AP024355.1"/>
</dbReference>
<dbReference type="EMBL" id="AP024355">
    <property type="protein sequence ID" value="BCR06259.1"/>
    <property type="molecule type" value="Genomic_DNA"/>
</dbReference>
<reference evidence="2 3" key="2">
    <citation type="journal article" date="2021" name="Int. J. Syst. Evol. Microbiol.">
        <title>Isolation and Polyphasic Characterization of Desulfuromonas versatilis sp. Nov., an Electrogenic Bacteria Capable of Versatile Metabolism Isolated from a Graphene Oxide-Reducing Enrichment Culture.</title>
        <authorList>
            <person name="Xie L."/>
            <person name="Yoshida N."/>
            <person name="Ishii S."/>
            <person name="Meng L."/>
        </authorList>
    </citation>
    <scope>NUCLEOTIDE SEQUENCE [LARGE SCALE GENOMIC DNA]</scope>
    <source>
        <strain evidence="2 3">NIT-T3</strain>
    </source>
</reference>
<dbReference type="Proteomes" id="UP001319827">
    <property type="component" value="Chromosome"/>
</dbReference>
<dbReference type="Pfam" id="PF08239">
    <property type="entry name" value="SH3_3"/>
    <property type="match status" value="1"/>
</dbReference>
<evidence type="ECO:0000313" key="2">
    <source>
        <dbReference type="EMBL" id="BCR06259.1"/>
    </source>
</evidence>
<feature type="domain" description="SH3b" evidence="1">
    <location>
        <begin position="132"/>
        <end position="197"/>
    </location>
</feature>
<dbReference type="SMART" id="SM00287">
    <property type="entry name" value="SH3b"/>
    <property type="match status" value="1"/>
</dbReference>
<proteinExistence type="predicted"/>
<accession>A0ABM8HWB9</accession>
<keyword evidence="3" id="KW-1185">Reference proteome</keyword>
<sequence>MKKKLGWTIGSFLTLAWLFLPLLAGPGEALAGGPASPPHRVEVFVKRLPAGHKVIHVGKTKYFVHGGRFYRGKPGGYVAVTAPIGAVVNVLPSGFSTVTLGGTTFFLAGGVYYRQLPGGYMVVEAPTPEPLAEGHEVIVQVAVLNVRSGPGAENPVVHQVSQGVHLSVVGNALGWYYVRLPGGHHGWVMGKFVSPVQPLPRG</sequence>
<organism evidence="2 3">
    <name type="scientific">Desulfuromonas versatilis</name>
    <dbReference type="NCBI Taxonomy" id="2802975"/>
    <lineage>
        <taxon>Bacteria</taxon>
        <taxon>Pseudomonadati</taxon>
        <taxon>Thermodesulfobacteriota</taxon>
        <taxon>Desulfuromonadia</taxon>
        <taxon>Desulfuromonadales</taxon>
        <taxon>Desulfuromonadaceae</taxon>
        <taxon>Desulfuromonas</taxon>
    </lineage>
</organism>
<dbReference type="InterPro" id="IPR003646">
    <property type="entry name" value="SH3-like_bac-type"/>
</dbReference>
<gene>
    <name evidence="2" type="ORF">DESUT3_33280</name>
</gene>
<evidence type="ECO:0000259" key="1">
    <source>
        <dbReference type="PROSITE" id="PS51781"/>
    </source>
</evidence>
<reference evidence="2 3" key="1">
    <citation type="journal article" date="2016" name="C (Basel)">
        <title>Selective Growth of and Electricity Production by Marine Exoelectrogenic Bacteria in Self-Aggregated Hydrogel of Microbially Reduced Graphene Oxide.</title>
        <authorList>
            <person name="Yoshida N."/>
            <person name="Goto Y."/>
            <person name="Miyata Y."/>
        </authorList>
    </citation>
    <scope>NUCLEOTIDE SEQUENCE [LARGE SCALE GENOMIC DNA]</scope>
    <source>
        <strain evidence="2 3">NIT-T3</strain>
    </source>
</reference>
<name>A0ABM8HWB9_9BACT</name>
<evidence type="ECO:0000313" key="3">
    <source>
        <dbReference type="Proteomes" id="UP001319827"/>
    </source>
</evidence>
<protein>
    <recommendedName>
        <fullName evidence="1">SH3b domain-containing protein</fullName>
    </recommendedName>
</protein>